<dbReference type="GO" id="GO:1904680">
    <property type="term" value="F:peptide transmembrane transporter activity"/>
    <property type="evidence" value="ECO:0007669"/>
    <property type="project" value="TreeGrafter"/>
</dbReference>
<organism evidence="2 3">
    <name type="scientific">Ktedonobacter racemifer DSM 44963</name>
    <dbReference type="NCBI Taxonomy" id="485913"/>
    <lineage>
        <taxon>Bacteria</taxon>
        <taxon>Bacillati</taxon>
        <taxon>Chloroflexota</taxon>
        <taxon>Ktedonobacteria</taxon>
        <taxon>Ktedonobacterales</taxon>
        <taxon>Ktedonobacteraceae</taxon>
        <taxon>Ktedonobacter</taxon>
    </lineage>
</organism>
<dbReference type="Gene3D" id="3.40.190.10">
    <property type="entry name" value="Periplasmic binding protein-like II"/>
    <property type="match status" value="1"/>
</dbReference>
<evidence type="ECO:0000259" key="1">
    <source>
        <dbReference type="Pfam" id="PF00496"/>
    </source>
</evidence>
<keyword evidence="3" id="KW-1185">Reference proteome</keyword>
<accession>D6TM21</accession>
<dbReference type="PANTHER" id="PTHR30290:SF82">
    <property type="entry name" value="ABC-TYPE DIPEPTIDE_OLIGOPEPTIDE TRANSPORT SYSTEM, PERIPLASMIC COMPONENT"/>
    <property type="match status" value="1"/>
</dbReference>
<protein>
    <submittedName>
        <fullName evidence="2">Extracellular solute-binding protein family 5</fullName>
    </submittedName>
</protein>
<name>D6TM21_KTERA</name>
<dbReference type="GO" id="GO:0042597">
    <property type="term" value="C:periplasmic space"/>
    <property type="evidence" value="ECO:0007669"/>
    <property type="project" value="UniProtKB-ARBA"/>
</dbReference>
<dbReference type="Proteomes" id="UP000004508">
    <property type="component" value="Unassembled WGS sequence"/>
</dbReference>
<dbReference type="eggNOG" id="COG0747">
    <property type="taxonomic scope" value="Bacteria"/>
</dbReference>
<dbReference type="InterPro" id="IPR000914">
    <property type="entry name" value="SBP_5_dom"/>
</dbReference>
<dbReference type="EMBL" id="ADVG01000002">
    <property type="protein sequence ID" value="EFH86821.1"/>
    <property type="molecule type" value="Genomic_DNA"/>
</dbReference>
<reference evidence="2 3" key="1">
    <citation type="journal article" date="2011" name="Stand. Genomic Sci.">
        <title>Non-contiguous finished genome sequence and contextual data of the filamentous soil bacterium Ktedonobacter racemifer type strain (SOSP1-21).</title>
        <authorList>
            <person name="Chang Y.J."/>
            <person name="Land M."/>
            <person name="Hauser L."/>
            <person name="Chertkov O."/>
            <person name="Del Rio T.G."/>
            <person name="Nolan M."/>
            <person name="Copeland A."/>
            <person name="Tice H."/>
            <person name="Cheng J.F."/>
            <person name="Lucas S."/>
            <person name="Han C."/>
            <person name="Goodwin L."/>
            <person name="Pitluck S."/>
            <person name="Ivanova N."/>
            <person name="Ovchinikova G."/>
            <person name="Pati A."/>
            <person name="Chen A."/>
            <person name="Palaniappan K."/>
            <person name="Mavromatis K."/>
            <person name="Liolios K."/>
            <person name="Brettin T."/>
            <person name="Fiebig A."/>
            <person name="Rohde M."/>
            <person name="Abt B."/>
            <person name="Goker M."/>
            <person name="Detter J.C."/>
            <person name="Woyke T."/>
            <person name="Bristow J."/>
            <person name="Eisen J.A."/>
            <person name="Markowitz V."/>
            <person name="Hugenholtz P."/>
            <person name="Kyrpides N.C."/>
            <person name="Klenk H.P."/>
            <person name="Lapidus A."/>
        </authorList>
    </citation>
    <scope>NUCLEOTIDE SEQUENCE [LARGE SCALE GENOMIC DNA]</scope>
    <source>
        <strain evidence="3">DSM 44963</strain>
    </source>
</reference>
<dbReference type="InterPro" id="IPR030678">
    <property type="entry name" value="Peptide/Ni-bd"/>
</dbReference>
<dbReference type="GO" id="GO:0043190">
    <property type="term" value="C:ATP-binding cassette (ABC) transporter complex"/>
    <property type="evidence" value="ECO:0007669"/>
    <property type="project" value="InterPro"/>
</dbReference>
<proteinExistence type="predicted"/>
<evidence type="ECO:0000313" key="3">
    <source>
        <dbReference type="Proteomes" id="UP000004508"/>
    </source>
</evidence>
<dbReference type="InParanoid" id="D6TM21"/>
<evidence type="ECO:0000313" key="2">
    <source>
        <dbReference type="EMBL" id="EFH86821.1"/>
    </source>
</evidence>
<dbReference type="SUPFAM" id="SSF53850">
    <property type="entry name" value="Periplasmic binding protein-like II"/>
    <property type="match status" value="1"/>
</dbReference>
<dbReference type="PANTHER" id="PTHR30290">
    <property type="entry name" value="PERIPLASMIC BINDING COMPONENT OF ABC TRANSPORTER"/>
    <property type="match status" value="1"/>
</dbReference>
<dbReference type="InterPro" id="IPR039424">
    <property type="entry name" value="SBP_5"/>
</dbReference>
<feature type="domain" description="Solute-binding protein family 5" evidence="1">
    <location>
        <begin position="97"/>
        <end position="465"/>
    </location>
</feature>
<comment type="caution">
    <text evidence="2">The sequence shown here is derived from an EMBL/GenBank/DDBJ whole genome shotgun (WGS) entry which is preliminary data.</text>
</comment>
<dbReference type="AlphaFoldDB" id="D6TM21"/>
<dbReference type="STRING" id="485913.Krac_8137"/>
<dbReference type="Gene3D" id="3.90.76.10">
    <property type="entry name" value="Dipeptide-binding Protein, Domain 1"/>
    <property type="match status" value="1"/>
</dbReference>
<dbReference type="Pfam" id="PF00496">
    <property type="entry name" value="SBP_bac_5"/>
    <property type="match status" value="1"/>
</dbReference>
<dbReference type="CDD" id="cd08509">
    <property type="entry name" value="PBP2_TmCBP_oligosaccharides_like"/>
    <property type="match status" value="1"/>
</dbReference>
<dbReference type="PIRSF" id="PIRSF002741">
    <property type="entry name" value="MppA"/>
    <property type="match status" value="1"/>
</dbReference>
<dbReference type="GO" id="GO:0015833">
    <property type="term" value="P:peptide transport"/>
    <property type="evidence" value="ECO:0007669"/>
    <property type="project" value="TreeGrafter"/>
</dbReference>
<dbReference type="RefSeq" id="WP_007911437.1">
    <property type="nucleotide sequence ID" value="NZ_ADVG01000002.1"/>
</dbReference>
<sequence length="566" mass="62447">MSSVSSSLRTVMFRKKTGAGMWLCSLLVILTMLLVACGGNSPSSGNSSKKSVLNIGAHVGGDFTKALSPYNPNANEGVKGMVYETLYYINKIDGSNKPWLATDYKWSSDNKQLTFTIRDGVKWNDGKDFSADDVAFTFNMLKQYKAADAQGLWTGGYLQSVTAPDSKTVVINFTKPYPPLFWYIAGQTFIVPKHIFEGAGDPTTFANENPVGTGPYTLKKFSAQLLVYAKSSSYWQADKVKIQELHYPSVKDNTTLQLELAKGQIDWGGFFAPDLDTTFVAKDPAHNHYWMTPTDLFALYLNLGQAPFNDVAVRQAISAALDRQQLSKQAESGYVEPASTTGLILPNNKDYLDPTYADVQKTAQVDKATKLLQDAGYTKGSDGFFKDKSGKKMSFNLTVVSGWTDWEQMCQVIKQNLKDIGIDVNINAIQDTAYFDARNSGKYQMLIGGLFGGPNPFYLYNSHLNSANLSPNGFNWEKWNDKQSDALLNDYASTTDQAKQKSDIQALEKIFATQLPVVPLVNAAAWYEYSSKNFTGWPDKDNAYAVGAAYAAPDNLQIVLNLTPVS</sequence>
<gene>
    <name evidence="2" type="ORF">Krac_8137</name>
</gene>
<dbReference type="Gene3D" id="3.10.105.10">
    <property type="entry name" value="Dipeptide-binding Protein, Domain 3"/>
    <property type="match status" value="1"/>
</dbReference>